<dbReference type="InterPro" id="IPR022617">
    <property type="entry name" value="Rad60/SUMO-like_dom"/>
</dbReference>
<evidence type="ECO:0000259" key="2">
    <source>
        <dbReference type="Pfam" id="PF11976"/>
    </source>
</evidence>
<dbReference type="InParanoid" id="D8UGR4"/>
<organism evidence="4">
    <name type="scientific">Volvox carteri f. nagariensis</name>
    <dbReference type="NCBI Taxonomy" id="3068"/>
    <lineage>
        <taxon>Eukaryota</taxon>
        <taxon>Viridiplantae</taxon>
        <taxon>Chlorophyta</taxon>
        <taxon>core chlorophytes</taxon>
        <taxon>Chlorophyceae</taxon>
        <taxon>CS clade</taxon>
        <taxon>Chlamydomonadales</taxon>
        <taxon>Volvocaceae</taxon>
        <taxon>Volvox</taxon>
    </lineage>
</organism>
<feature type="compositionally biased region" description="Acidic residues" evidence="1">
    <location>
        <begin position="1"/>
        <end position="14"/>
    </location>
</feature>
<evidence type="ECO:0000313" key="4">
    <source>
        <dbReference type="Proteomes" id="UP000001058"/>
    </source>
</evidence>
<dbReference type="eggNOG" id="ENOG502R37Z">
    <property type="taxonomic scope" value="Eukaryota"/>
</dbReference>
<accession>D8UGR4</accession>
<dbReference type="Gene3D" id="3.10.20.90">
    <property type="entry name" value="Phosphatidylinositol 3-kinase Catalytic Subunit, Chain A, domain 1"/>
    <property type="match status" value="1"/>
</dbReference>
<dbReference type="AlphaFoldDB" id="D8UGR4"/>
<dbReference type="OrthoDB" id="442921at2759"/>
<feature type="region of interest" description="Disordered" evidence="1">
    <location>
        <begin position="1"/>
        <end position="69"/>
    </location>
</feature>
<evidence type="ECO:0000256" key="1">
    <source>
        <dbReference type="SAM" id="MobiDB-lite"/>
    </source>
</evidence>
<sequence>MSDLWDYDDDDDQGDGGRWEAPPQDDGPTTHKRKAGWKSTKASKRRAAPPATSLELRPAPMPTTILLDDSGEDDDLVLITSPEVNANHSGAAGVSGTAGAARIAEPPAVKPGGQTKPGVATLNPATRESLAREEELLRALQQVTEREDQQDDDMEASPISPVSHLGLSRLTSRRPMAVDVSGVGAAKPTSAPYLSDDDDLVVAADVPVLGSTAAQNGLGQEDPTVAQDDNVANGAGARVQLKLVWGRDKDDSVKMRVVKTDPFSKMIEKFKAYAMERSICRDPNKIKFLFDGDDLAKMPTETPESMDMEDDMTIDVKL</sequence>
<reference evidence="3 4" key="1">
    <citation type="journal article" date="2010" name="Science">
        <title>Genomic analysis of organismal complexity in the multicellular green alga Volvox carteri.</title>
        <authorList>
            <person name="Prochnik S.E."/>
            <person name="Umen J."/>
            <person name="Nedelcu A.M."/>
            <person name="Hallmann A."/>
            <person name="Miller S.M."/>
            <person name="Nishii I."/>
            <person name="Ferris P."/>
            <person name="Kuo A."/>
            <person name="Mitros T."/>
            <person name="Fritz-Laylin L.K."/>
            <person name="Hellsten U."/>
            <person name="Chapman J."/>
            <person name="Simakov O."/>
            <person name="Rensing S.A."/>
            <person name="Terry A."/>
            <person name="Pangilinan J."/>
            <person name="Kapitonov V."/>
            <person name="Jurka J."/>
            <person name="Salamov A."/>
            <person name="Shapiro H."/>
            <person name="Schmutz J."/>
            <person name="Grimwood J."/>
            <person name="Lindquist E."/>
            <person name="Lucas S."/>
            <person name="Grigoriev I.V."/>
            <person name="Schmitt R."/>
            <person name="Kirk D."/>
            <person name="Rokhsar D.S."/>
        </authorList>
    </citation>
    <scope>NUCLEOTIDE SEQUENCE [LARGE SCALE GENOMIC DNA]</scope>
    <source>
        <strain evidence="4">f. Nagariensis / Eve</strain>
    </source>
</reference>
<feature type="domain" description="Rad60/SUMO-like" evidence="2">
    <location>
        <begin position="247"/>
        <end position="317"/>
    </location>
</feature>
<evidence type="ECO:0000313" key="3">
    <source>
        <dbReference type="EMBL" id="EFJ41095.1"/>
    </source>
</evidence>
<feature type="compositionally biased region" description="Basic residues" evidence="1">
    <location>
        <begin position="30"/>
        <end position="47"/>
    </location>
</feature>
<gene>
    <name evidence="3" type="ORF">VOLCADRAFT_98979</name>
</gene>
<proteinExistence type="predicted"/>
<feature type="region of interest" description="Disordered" evidence="1">
    <location>
        <begin position="143"/>
        <end position="170"/>
    </location>
</feature>
<name>D8UGR4_VOLCA</name>
<dbReference type="Proteomes" id="UP000001058">
    <property type="component" value="Unassembled WGS sequence"/>
</dbReference>
<dbReference type="KEGG" id="vcn:VOLCADRAFT_98979"/>
<dbReference type="Pfam" id="PF11976">
    <property type="entry name" value="Rad60-SLD"/>
    <property type="match status" value="1"/>
</dbReference>
<dbReference type="EMBL" id="GL378401">
    <property type="protein sequence ID" value="EFJ41095.1"/>
    <property type="molecule type" value="Genomic_DNA"/>
</dbReference>
<dbReference type="RefSeq" id="XP_002957858.1">
    <property type="nucleotide sequence ID" value="XM_002957812.1"/>
</dbReference>
<dbReference type="STRING" id="3068.D8UGR4"/>
<keyword evidence="4" id="KW-1185">Reference proteome</keyword>
<dbReference type="CDD" id="cd01763">
    <property type="entry name" value="Ubl_SUMO_like"/>
    <property type="match status" value="1"/>
</dbReference>
<dbReference type="GeneID" id="9622954"/>
<protein>
    <recommendedName>
        <fullName evidence="2">Rad60/SUMO-like domain-containing protein</fullName>
    </recommendedName>
</protein>